<dbReference type="AlphaFoldDB" id="A0A1B4FPD4"/>
<organism evidence="2 3">
    <name type="scientific">Burkholderia mayonis</name>
    <dbReference type="NCBI Taxonomy" id="1385591"/>
    <lineage>
        <taxon>Bacteria</taxon>
        <taxon>Pseudomonadati</taxon>
        <taxon>Pseudomonadota</taxon>
        <taxon>Betaproteobacteria</taxon>
        <taxon>Burkholderiales</taxon>
        <taxon>Burkholderiaceae</taxon>
        <taxon>Burkholderia</taxon>
        <taxon>pseudomallei group</taxon>
    </lineage>
</organism>
<reference evidence="2 3" key="1">
    <citation type="submission" date="2015-12" db="EMBL/GenBank/DDBJ databases">
        <title>Diversity of Burkholderia near neighbor genomes.</title>
        <authorList>
            <person name="Sahl J."/>
            <person name="Wagner D."/>
            <person name="Keim P."/>
        </authorList>
    </citation>
    <scope>NUCLEOTIDE SEQUENCE [LARGE SCALE GENOMIC DNA]</scope>
    <source>
        <strain evidence="2 3">BDU6</strain>
    </source>
</reference>
<dbReference type="PANTHER" id="PTHR30007">
    <property type="entry name" value="PHP DOMAIN PROTEIN"/>
    <property type="match status" value="1"/>
</dbReference>
<evidence type="ECO:0000259" key="1">
    <source>
        <dbReference type="Pfam" id="PF13586"/>
    </source>
</evidence>
<feature type="domain" description="Transposase DDE" evidence="1">
    <location>
        <begin position="2"/>
        <end position="79"/>
    </location>
</feature>
<keyword evidence="3" id="KW-1185">Reference proteome</keyword>
<dbReference type="PANTHER" id="PTHR30007:SF0">
    <property type="entry name" value="TRANSPOSASE"/>
    <property type="match status" value="1"/>
</dbReference>
<evidence type="ECO:0000313" key="2">
    <source>
        <dbReference type="EMBL" id="AOJ05526.1"/>
    </source>
</evidence>
<accession>A0A1B4FPD4</accession>
<dbReference type="Proteomes" id="UP000062519">
    <property type="component" value="Chromosome 2"/>
</dbReference>
<dbReference type="EMBL" id="CP013387">
    <property type="protein sequence ID" value="AOJ05526.1"/>
    <property type="molecule type" value="Genomic_DNA"/>
</dbReference>
<dbReference type="Pfam" id="PF13586">
    <property type="entry name" value="DDE_Tnp_1_2"/>
    <property type="match status" value="1"/>
</dbReference>
<dbReference type="InterPro" id="IPR025668">
    <property type="entry name" value="Tnp_DDE_dom"/>
</dbReference>
<gene>
    <name evidence="2" type="ORF">WS70_28050</name>
</gene>
<dbReference type="KEGG" id="buu:WS70_28050"/>
<sequence>MDQGYTGEAAQLAAQNHGIELEVAKHTEAKRGFVLLPRRWVVERSFAWATRFRRLARDYERWPQTLAGFRFLAFTCLMLTKIIDLVHIGS</sequence>
<protein>
    <recommendedName>
        <fullName evidence="1">Transposase DDE domain-containing protein</fullName>
    </recommendedName>
</protein>
<evidence type="ECO:0000313" key="3">
    <source>
        <dbReference type="Proteomes" id="UP000062519"/>
    </source>
</evidence>
<proteinExistence type="predicted"/>
<name>A0A1B4FPD4_9BURK</name>